<sequence>MQLPLGKEGKINSVCNHEPNLLMSNIKTPRTNSQHSSIKFLDYSCIFIHYYAILHEIREKTPSSRGRWLTKCTAYHEIKISEENQVISPANLLTDSLIAIAITSLLEQFSKNLEGFVLYGRFKCFHSDLNDFMLDLNDLDVSLTCERKLNFVTTQDIRSNRCAKQTQRLLRFSVHSQNDESRKTLRE</sequence>
<proteinExistence type="predicted"/>
<accession>A0A1S0TZZ2</accession>
<evidence type="ECO:0000313" key="1">
    <source>
        <dbReference type="EMBL" id="EFO22887.1"/>
    </source>
</evidence>
<dbReference type="RefSeq" id="XP_003141184.1">
    <property type="nucleotide sequence ID" value="XM_003141136.1"/>
</dbReference>
<dbReference type="GeneID" id="9943008"/>
<dbReference type="AlphaFoldDB" id="A0A1S0TZZ2"/>
<gene>
    <name evidence="1" type="ORF">LOAG_05599</name>
</gene>
<organism evidence="1">
    <name type="scientific">Loa loa</name>
    <name type="common">Eye worm</name>
    <name type="synonym">Filaria loa</name>
    <dbReference type="NCBI Taxonomy" id="7209"/>
    <lineage>
        <taxon>Eukaryota</taxon>
        <taxon>Metazoa</taxon>
        <taxon>Ecdysozoa</taxon>
        <taxon>Nematoda</taxon>
        <taxon>Chromadorea</taxon>
        <taxon>Rhabditida</taxon>
        <taxon>Spirurina</taxon>
        <taxon>Spiruromorpha</taxon>
        <taxon>Filarioidea</taxon>
        <taxon>Onchocercidae</taxon>
        <taxon>Loa</taxon>
    </lineage>
</organism>
<dbReference type="KEGG" id="loa:LOAG_05599"/>
<dbReference type="CTD" id="9943008"/>
<reference evidence="1" key="1">
    <citation type="submission" date="2012-04" db="EMBL/GenBank/DDBJ databases">
        <title>The Genome Sequence of Loa loa.</title>
        <authorList>
            <consortium name="The Broad Institute Genome Sequencing Platform"/>
            <consortium name="Broad Institute Genome Sequencing Center for Infectious Disease"/>
            <person name="Nutman T.B."/>
            <person name="Fink D.L."/>
            <person name="Russ C."/>
            <person name="Young S."/>
            <person name="Zeng Q."/>
            <person name="Gargeya S."/>
            <person name="Alvarado L."/>
            <person name="Berlin A."/>
            <person name="Chapman S.B."/>
            <person name="Chen Z."/>
            <person name="Freedman E."/>
            <person name="Gellesch M."/>
            <person name="Goldberg J."/>
            <person name="Griggs A."/>
            <person name="Gujja S."/>
            <person name="Heilman E.R."/>
            <person name="Heiman D."/>
            <person name="Howarth C."/>
            <person name="Mehta T."/>
            <person name="Neiman D."/>
            <person name="Pearson M."/>
            <person name="Roberts A."/>
            <person name="Saif S."/>
            <person name="Shea T."/>
            <person name="Shenoy N."/>
            <person name="Sisk P."/>
            <person name="Stolte C."/>
            <person name="Sykes S."/>
            <person name="White J."/>
            <person name="Yandava C."/>
            <person name="Haas B."/>
            <person name="Henn M.R."/>
            <person name="Nusbaum C."/>
            <person name="Birren B."/>
        </authorList>
    </citation>
    <scope>NUCLEOTIDE SEQUENCE [LARGE SCALE GENOMIC DNA]</scope>
</reference>
<name>A0A1S0TZZ2_LOALO</name>
<dbReference type="EMBL" id="JH712098">
    <property type="protein sequence ID" value="EFO22887.1"/>
    <property type="molecule type" value="Genomic_DNA"/>
</dbReference>
<dbReference type="InParanoid" id="A0A1S0TZZ2"/>
<protein>
    <submittedName>
        <fullName evidence="1">Uncharacterized protein</fullName>
    </submittedName>
</protein>